<evidence type="ECO:0000313" key="1">
    <source>
        <dbReference type="EMBL" id="ALL40832.1"/>
    </source>
</evidence>
<proteinExistence type="evidence at transcript level"/>
<protein>
    <submittedName>
        <fullName evidence="1">Uncharacterized protein</fullName>
    </submittedName>
</protein>
<reference evidence="1" key="1">
    <citation type="submission" date="2015-07" db="EMBL/GenBank/DDBJ databases">
        <title>Elucidating the P. pachyrhizi secretome and potential effectors.</title>
        <authorList>
            <person name="de Carvalho M.C.C.G."/>
            <person name="Nascimento L.C."/>
            <person name="Darben L.M."/>
            <person name="Polizel-Podanosqui A.M."/>
            <person name="Lopes-Caitar V.S."/>
            <person name="Rocha C.S."/>
            <person name="Qi M."/>
            <person name="Carazolle M."/>
            <person name="Kuwahara M.K."/>
            <person name="Pereira G.A.G."/>
            <person name="Abdelnoor R.V."/>
            <person name="Whitham S.A."/>
            <person name="Marcelino-Guimaraes F.C."/>
        </authorList>
    </citation>
    <scope>NUCLEOTIDE SEQUENCE</scope>
</reference>
<sequence>MVGTEADQMLPCLVGGECELSNRYPPGVDYDFLSISLCYCYLNSKVRVKLIDLFIRVPILPFVITIDYSMLW</sequence>
<accession>A0A0S1MIX6</accession>
<name>A0A0S1MIX6_PHAPC</name>
<dbReference type="EMBL" id="KT246741">
    <property type="protein sequence ID" value="ALL40832.1"/>
    <property type="molecule type" value="mRNA"/>
</dbReference>
<dbReference type="AlphaFoldDB" id="A0A0S1MIX6"/>
<organism evidence="1">
    <name type="scientific">Phakopsora pachyrhizi</name>
    <name type="common">Asian soybean rust disease fungus</name>
    <dbReference type="NCBI Taxonomy" id="170000"/>
    <lineage>
        <taxon>Eukaryota</taxon>
        <taxon>Fungi</taxon>
        <taxon>Dikarya</taxon>
        <taxon>Basidiomycota</taxon>
        <taxon>Pucciniomycotina</taxon>
        <taxon>Pucciniomycetes</taxon>
        <taxon>Pucciniales</taxon>
        <taxon>Phakopsoraceae</taxon>
        <taxon>Phakopsora</taxon>
    </lineage>
</organism>